<evidence type="ECO:0000313" key="2">
    <source>
        <dbReference type="EMBL" id="KAF5711581.1"/>
    </source>
</evidence>
<dbReference type="AlphaFoldDB" id="A0A8H6DBM0"/>
<name>A0A8H6DBM0_9HYPO</name>
<sequence length="246" mass="28596">MSLKRRGSELDREAKKMKSDDRNGDDEVTFSSWVQATQASPHQTVTDLADLPQTVREQVNYLLQALSDISPETPYKVNIFDQINAINSHCDSPPELTFKPPEIEIMVGHKHRGDSTHDCEDPACDKYFAKAKAIPYADGYRYFSVEVVELRNYTGGRYWLPCTEWEHGRSTFEEKPWKENYLRQIRSLVGKVAVSHNRKVLGWWVRKITHAETPFEPFRGREQAREEFLSGYVSWTGASRNAWYFR</sequence>
<keyword evidence="3" id="KW-1185">Reference proteome</keyword>
<protein>
    <submittedName>
        <fullName evidence="2">Uncharacterized protein</fullName>
    </submittedName>
</protein>
<dbReference type="EMBL" id="JAAQPF010000190">
    <property type="protein sequence ID" value="KAF5711581.1"/>
    <property type="molecule type" value="Genomic_DNA"/>
</dbReference>
<gene>
    <name evidence="2" type="ORF">FGLOB1_4940</name>
</gene>
<accession>A0A8H6DBM0</accession>
<evidence type="ECO:0000256" key="1">
    <source>
        <dbReference type="SAM" id="MobiDB-lite"/>
    </source>
</evidence>
<feature type="region of interest" description="Disordered" evidence="1">
    <location>
        <begin position="1"/>
        <end position="26"/>
    </location>
</feature>
<reference evidence="2 3" key="1">
    <citation type="submission" date="2020-05" db="EMBL/GenBank/DDBJ databases">
        <title>Identification and distribution of gene clusters putatively required for synthesis of sphingolipid metabolism inhibitors in phylogenetically diverse species of the filamentous fungus Fusarium.</title>
        <authorList>
            <person name="Kim H.-S."/>
            <person name="Busman M."/>
            <person name="Brown D.W."/>
            <person name="Divon H."/>
            <person name="Uhlig S."/>
            <person name="Proctor R.H."/>
        </authorList>
    </citation>
    <scope>NUCLEOTIDE SEQUENCE [LARGE SCALE GENOMIC DNA]</scope>
    <source>
        <strain evidence="2 3">NRRL 26131</strain>
    </source>
</reference>
<dbReference type="Proteomes" id="UP000532311">
    <property type="component" value="Unassembled WGS sequence"/>
</dbReference>
<feature type="compositionally biased region" description="Basic and acidic residues" evidence="1">
    <location>
        <begin position="1"/>
        <end position="22"/>
    </location>
</feature>
<evidence type="ECO:0000313" key="3">
    <source>
        <dbReference type="Proteomes" id="UP000532311"/>
    </source>
</evidence>
<comment type="caution">
    <text evidence="2">The sequence shown here is derived from an EMBL/GenBank/DDBJ whole genome shotgun (WGS) entry which is preliminary data.</text>
</comment>
<proteinExistence type="predicted"/>
<organism evidence="2 3">
    <name type="scientific">Fusarium globosum</name>
    <dbReference type="NCBI Taxonomy" id="78864"/>
    <lineage>
        <taxon>Eukaryota</taxon>
        <taxon>Fungi</taxon>
        <taxon>Dikarya</taxon>
        <taxon>Ascomycota</taxon>
        <taxon>Pezizomycotina</taxon>
        <taxon>Sordariomycetes</taxon>
        <taxon>Hypocreomycetidae</taxon>
        <taxon>Hypocreales</taxon>
        <taxon>Nectriaceae</taxon>
        <taxon>Fusarium</taxon>
        <taxon>Fusarium fujikuroi species complex</taxon>
    </lineage>
</organism>